<sequence length="293" mass="34544">MRFYGHNSNQYFEQIQQFFQNLDPQVENMVLNFDKIFFCMNNNEILEYIVFPNQIKQLYISIVGRYASFGANLQYYQNIIKKINNMTNLEVLNLDFSNSDQFFDSDLIELAHLFKKDNINKSLKKLVCNFNSSSNLTQESIDQFFSSLQYLTNLTSLGIIINKGLENIQVEFLQKLKKLEQLDLNLEKSEALSTQNASNLIIIQFSENENTFSLGDLFNSLKDLHLKELSLTLEKCEFEIIKDCEEKKFTVKSYREQKVQNQQNQQQSLKSIFKIAHLIDYEKNKFEEKRSLE</sequence>
<dbReference type="SUPFAM" id="SSF52047">
    <property type="entry name" value="RNI-like"/>
    <property type="match status" value="1"/>
</dbReference>
<dbReference type="Proteomes" id="UP000054937">
    <property type="component" value="Unassembled WGS sequence"/>
</dbReference>
<accession>A0A0V0QLD4</accession>
<reference evidence="1 2" key="1">
    <citation type="journal article" date="2015" name="Sci. Rep.">
        <title>Genome of the facultative scuticociliatosis pathogen Pseudocohnilembus persalinus provides insight into its virulence through horizontal gene transfer.</title>
        <authorList>
            <person name="Xiong J."/>
            <person name="Wang G."/>
            <person name="Cheng J."/>
            <person name="Tian M."/>
            <person name="Pan X."/>
            <person name="Warren A."/>
            <person name="Jiang C."/>
            <person name="Yuan D."/>
            <person name="Miao W."/>
        </authorList>
    </citation>
    <scope>NUCLEOTIDE SEQUENCE [LARGE SCALE GENOMIC DNA]</scope>
    <source>
        <strain evidence="1">36N120E</strain>
    </source>
</reference>
<organism evidence="1 2">
    <name type="scientific">Pseudocohnilembus persalinus</name>
    <name type="common">Ciliate</name>
    <dbReference type="NCBI Taxonomy" id="266149"/>
    <lineage>
        <taxon>Eukaryota</taxon>
        <taxon>Sar</taxon>
        <taxon>Alveolata</taxon>
        <taxon>Ciliophora</taxon>
        <taxon>Intramacronucleata</taxon>
        <taxon>Oligohymenophorea</taxon>
        <taxon>Scuticociliatia</taxon>
        <taxon>Philasterida</taxon>
        <taxon>Pseudocohnilembidae</taxon>
        <taxon>Pseudocohnilembus</taxon>
    </lineage>
</organism>
<dbReference type="Gene3D" id="3.80.10.10">
    <property type="entry name" value="Ribonuclease Inhibitor"/>
    <property type="match status" value="1"/>
</dbReference>
<comment type="caution">
    <text evidence="1">The sequence shown here is derived from an EMBL/GenBank/DDBJ whole genome shotgun (WGS) entry which is preliminary data.</text>
</comment>
<name>A0A0V0QLD4_PSEPJ</name>
<evidence type="ECO:0000313" key="1">
    <source>
        <dbReference type="EMBL" id="KRX03028.1"/>
    </source>
</evidence>
<evidence type="ECO:0000313" key="2">
    <source>
        <dbReference type="Proteomes" id="UP000054937"/>
    </source>
</evidence>
<dbReference type="AlphaFoldDB" id="A0A0V0QLD4"/>
<protein>
    <submittedName>
        <fullName evidence="1">Uncharacterized protein</fullName>
    </submittedName>
</protein>
<dbReference type="EMBL" id="LDAU01000145">
    <property type="protein sequence ID" value="KRX03028.1"/>
    <property type="molecule type" value="Genomic_DNA"/>
</dbReference>
<dbReference type="InterPro" id="IPR032675">
    <property type="entry name" value="LRR_dom_sf"/>
</dbReference>
<proteinExistence type="predicted"/>
<keyword evidence="2" id="KW-1185">Reference proteome</keyword>
<dbReference type="InParanoid" id="A0A0V0QLD4"/>
<gene>
    <name evidence="1" type="ORF">PPERSA_08103</name>
</gene>